<proteinExistence type="predicted"/>
<evidence type="ECO:0000256" key="1">
    <source>
        <dbReference type="SAM" id="MobiDB-lite"/>
    </source>
</evidence>
<dbReference type="Proteomes" id="UP001159100">
    <property type="component" value="Unassembled WGS sequence"/>
</dbReference>
<feature type="region of interest" description="Disordered" evidence="1">
    <location>
        <begin position="1"/>
        <end position="22"/>
    </location>
</feature>
<dbReference type="RefSeq" id="WP_282314927.1">
    <property type="nucleotide sequence ID" value="NZ_JARBWL010000001.1"/>
</dbReference>
<dbReference type="InterPro" id="IPR053143">
    <property type="entry name" value="Arylsulfate_ST"/>
</dbReference>
<dbReference type="InterPro" id="IPR039535">
    <property type="entry name" value="ASST-like"/>
</dbReference>
<reference evidence="2 3" key="1">
    <citation type="submission" date="2023-02" db="EMBL/GenBank/DDBJ databases">
        <title>Pseudomonas chrutzelriedensis sp. nov., a potently antifungal strain isolated from moss.</title>
        <authorList>
            <person name="Schnyder A."/>
            <person name="Kalawong R."/>
            <person name="Eberl L."/>
            <person name="Agnoli K."/>
        </authorList>
    </citation>
    <scope>NUCLEOTIDE SEQUENCE [LARGE SCALE GENOMIC DNA]</scope>
    <source>
        <strain evidence="2 3">681</strain>
    </source>
</reference>
<protein>
    <submittedName>
        <fullName evidence="2">Aryl-sulfate sulfotransferase</fullName>
    </submittedName>
</protein>
<dbReference type="InterPro" id="IPR011047">
    <property type="entry name" value="Quinoprotein_ADH-like_sf"/>
</dbReference>
<gene>
    <name evidence="2" type="ORF">POF45_02090</name>
</gene>
<dbReference type="SUPFAM" id="SSF50998">
    <property type="entry name" value="Quinoprotein alcohol dehydrogenase-like"/>
    <property type="match status" value="1"/>
</dbReference>
<evidence type="ECO:0000313" key="3">
    <source>
        <dbReference type="Proteomes" id="UP001159100"/>
    </source>
</evidence>
<dbReference type="Pfam" id="PF14269">
    <property type="entry name" value="Arylsulfotran_2"/>
    <property type="match status" value="1"/>
</dbReference>
<organism evidence="2 3">
    <name type="scientific">Pseudomonas fungipugnans</name>
    <dbReference type="NCBI Taxonomy" id="3024217"/>
    <lineage>
        <taxon>Bacteria</taxon>
        <taxon>Pseudomonadati</taxon>
        <taxon>Pseudomonadota</taxon>
        <taxon>Gammaproteobacteria</taxon>
        <taxon>Pseudomonadales</taxon>
        <taxon>Pseudomonadaceae</taxon>
        <taxon>Pseudomonas</taxon>
    </lineage>
</organism>
<accession>A0ABT6QJ14</accession>
<dbReference type="PANTHER" id="PTHR35340:SF5">
    <property type="entry name" value="ASST-DOMAIN-CONTAINING PROTEIN"/>
    <property type="match status" value="1"/>
</dbReference>
<keyword evidence="3" id="KW-1185">Reference proteome</keyword>
<evidence type="ECO:0000313" key="2">
    <source>
        <dbReference type="EMBL" id="MDI2590222.1"/>
    </source>
</evidence>
<dbReference type="PANTHER" id="PTHR35340">
    <property type="entry name" value="PQQ ENZYME REPEAT PROTEIN-RELATED"/>
    <property type="match status" value="1"/>
</dbReference>
<name>A0ABT6QJ14_9PSED</name>
<sequence length="389" mass="43629">MPLKPSAAKLPDVPNASSTRLDSTTLRRQKTGLTAVDHARSAGGYTLFAPQTADGNVFLINLDGEIVHRWKLPQRPGRDAVLLRNGNLGYNGNHPDSPALFPGWSVWHGGAFSEVTPDGEVVWEHTDLFHHHDAQWLDNGHLLYTTVEPLSPELASRVVGGIPGSEAAGGVIYADVVKEVDRQGQVVWEWRSWEHLRPEDYPLHDAFERYHWPMTNAVSPGRDGKVILSLRSVSSVITIQSGSGEVLWRLGHDLVAQQHCPSELENGHILVFDNGISRPHVSMPHSRILEIDPLTRCIEWQYADSPGYAFFTPFMGGAQRLHNGNTLVTEANFGRLFEVTRAGEVVWEYINPYFAAYPDQASRNYLPGENNAIFRAHRYQREDIPWLRD</sequence>
<comment type="caution">
    <text evidence="2">The sequence shown here is derived from an EMBL/GenBank/DDBJ whole genome shotgun (WGS) entry which is preliminary data.</text>
</comment>
<dbReference type="EMBL" id="JARBWL010000001">
    <property type="protein sequence ID" value="MDI2590222.1"/>
    <property type="molecule type" value="Genomic_DNA"/>
</dbReference>